<organism evidence="2 3">
    <name type="scientific">Chloebia gouldiae</name>
    <name type="common">Gouldian finch</name>
    <name type="synonym">Erythrura gouldiae</name>
    <dbReference type="NCBI Taxonomy" id="44316"/>
    <lineage>
        <taxon>Eukaryota</taxon>
        <taxon>Metazoa</taxon>
        <taxon>Chordata</taxon>
        <taxon>Craniata</taxon>
        <taxon>Vertebrata</taxon>
        <taxon>Euteleostomi</taxon>
        <taxon>Archelosauria</taxon>
        <taxon>Archosauria</taxon>
        <taxon>Dinosauria</taxon>
        <taxon>Saurischia</taxon>
        <taxon>Theropoda</taxon>
        <taxon>Coelurosauria</taxon>
        <taxon>Aves</taxon>
        <taxon>Neognathae</taxon>
        <taxon>Neoaves</taxon>
        <taxon>Telluraves</taxon>
        <taxon>Australaves</taxon>
        <taxon>Passeriformes</taxon>
        <taxon>Passeroidea</taxon>
        <taxon>Passeridae</taxon>
        <taxon>Chloebia</taxon>
    </lineage>
</organism>
<protein>
    <submittedName>
        <fullName evidence="2">Uncharacterized protein</fullName>
    </submittedName>
</protein>
<feature type="region of interest" description="Disordered" evidence="1">
    <location>
        <begin position="57"/>
        <end position="89"/>
    </location>
</feature>
<dbReference type="EMBL" id="QUSF01004448">
    <property type="protein sequence ID" value="RLV63002.1"/>
    <property type="molecule type" value="Genomic_DNA"/>
</dbReference>
<accession>A0A3L8Q7I5</accession>
<evidence type="ECO:0000313" key="2">
    <source>
        <dbReference type="EMBL" id="RLV63002.1"/>
    </source>
</evidence>
<name>A0A3L8Q7I5_CHLGU</name>
<dbReference type="Proteomes" id="UP000276834">
    <property type="component" value="Unassembled WGS sequence"/>
</dbReference>
<sequence length="116" mass="11523">MDQAQLREGSGRSGMFLGRFWWIRDPAGTAGAGQAGSAGAAEPPWALQRPLLCPPAAAAAEHSEGAGRVQLKRQQSPSPGPCGKASKRAGVPVAAACHGGAAGTGAALGTPAAKRK</sequence>
<gene>
    <name evidence="2" type="ORF">DV515_00018722</name>
</gene>
<proteinExistence type="predicted"/>
<comment type="caution">
    <text evidence="2">The sequence shown here is derived from an EMBL/GenBank/DDBJ whole genome shotgun (WGS) entry which is preliminary data.</text>
</comment>
<keyword evidence="3" id="KW-1185">Reference proteome</keyword>
<evidence type="ECO:0000313" key="3">
    <source>
        <dbReference type="Proteomes" id="UP000276834"/>
    </source>
</evidence>
<reference evidence="2 3" key="1">
    <citation type="journal article" date="2018" name="Proc. R. Soc. B">
        <title>A non-coding region near Follistatin controls head colour polymorphism in the Gouldian finch.</title>
        <authorList>
            <person name="Toomey M.B."/>
            <person name="Marques C.I."/>
            <person name="Andrade P."/>
            <person name="Araujo P.M."/>
            <person name="Sabatino S."/>
            <person name="Gazda M.A."/>
            <person name="Afonso S."/>
            <person name="Lopes R.J."/>
            <person name="Corbo J.C."/>
            <person name="Carneiro M."/>
        </authorList>
    </citation>
    <scope>NUCLEOTIDE SEQUENCE [LARGE SCALE GENOMIC DNA]</scope>
    <source>
        <strain evidence="2">Red01</strain>
        <tissue evidence="2">Muscle</tissue>
    </source>
</reference>
<evidence type="ECO:0000256" key="1">
    <source>
        <dbReference type="SAM" id="MobiDB-lite"/>
    </source>
</evidence>
<dbReference type="AlphaFoldDB" id="A0A3L8Q7I5"/>